<keyword evidence="3" id="KW-1185">Reference proteome</keyword>
<protein>
    <submittedName>
        <fullName evidence="2">DUF6525 family protein</fullName>
    </submittedName>
</protein>
<proteinExistence type="predicted"/>
<feature type="region of interest" description="Disordered" evidence="1">
    <location>
        <begin position="1"/>
        <end position="21"/>
    </location>
</feature>
<dbReference type="Pfam" id="PF20135">
    <property type="entry name" value="DUF6525"/>
    <property type="match status" value="1"/>
</dbReference>
<dbReference type="InterPro" id="IPR045386">
    <property type="entry name" value="DUF6525"/>
</dbReference>
<accession>A0ABV7J525</accession>
<name>A0ABV7J525_9RHOB</name>
<reference evidence="3" key="1">
    <citation type="journal article" date="2019" name="Int. J. Syst. Evol. Microbiol.">
        <title>The Global Catalogue of Microorganisms (GCM) 10K type strain sequencing project: providing services to taxonomists for standard genome sequencing and annotation.</title>
        <authorList>
            <consortium name="The Broad Institute Genomics Platform"/>
            <consortium name="The Broad Institute Genome Sequencing Center for Infectious Disease"/>
            <person name="Wu L."/>
            <person name="Ma J."/>
        </authorList>
    </citation>
    <scope>NUCLEOTIDE SEQUENCE [LARGE SCALE GENOMIC DNA]</scope>
    <source>
        <strain evidence="3">KCTC 52039</strain>
    </source>
</reference>
<evidence type="ECO:0000313" key="3">
    <source>
        <dbReference type="Proteomes" id="UP001595547"/>
    </source>
</evidence>
<evidence type="ECO:0000313" key="2">
    <source>
        <dbReference type="EMBL" id="MFC3182414.1"/>
    </source>
</evidence>
<comment type="caution">
    <text evidence="2">The sequence shown here is derived from an EMBL/GenBank/DDBJ whole genome shotgun (WGS) entry which is preliminary data.</text>
</comment>
<sequence>MSGGNLATRLRRSPRPDTMQAYDALPPEARRWLAGAKLPWSARSVAKLWARAWHDAGGDLAAVRARMDAAQARKLARDAADVWGRHYPAEPPATPKPVRKPQAQLPFWQALNTPALAQRRA</sequence>
<organism evidence="2 3">
    <name type="scientific">Cypionkella sinensis</name>
    <dbReference type="NCBI Taxonomy" id="1756043"/>
    <lineage>
        <taxon>Bacteria</taxon>
        <taxon>Pseudomonadati</taxon>
        <taxon>Pseudomonadota</taxon>
        <taxon>Alphaproteobacteria</taxon>
        <taxon>Rhodobacterales</taxon>
        <taxon>Paracoccaceae</taxon>
        <taxon>Cypionkella</taxon>
    </lineage>
</organism>
<dbReference type="RefSeq" id="WP_380074082.1">
    <property type="nucleotide sequence ID" value="NZ_JBHRTO010000002.1"/>
</dbReference>
<evidence type="ECO:0000256" key="1">
    <source>
        <dbReference type="SAM" id="MobiDB-lite"/>
    </source>
</evidence>
<dbReference type="Proteomes" id="UP001595547">
    <property type="component" value="Unassembled WGS sequence"/>
</dbReference>
<gene>
    <name evidence="2" type="ORF">ACFOGH_15540</name>
</gene>
<dbReference type="EMBL" id="JBHRTO010000002">
    <property type="protein sequence ID" value="MFC3182414.1"/>
    <property type="molecule type" value="Genomic_DNA"/>
</dbReference>